<feature type="domain" description="Ig-like" evidence="17">
    <location>
        <begin position="13"/>
        <end position="106"/>
    </location>
</feature>
<evidence type="ECO:0000313" key="19">
    <source>
        <dbReference type="EMBL" id="CAL1295071.1"/>
    </source>
</evidence>
<dbReference type="Pfam" id="PF00041">
    <property type="entry name" value="fn3"/>
    <property type="match status" value="3"/>
</dbReference>
<feature type="region of interest" description="Disordered" evidence="15">
    <location>
        <begin position="1"/>
        <end position="33"/>
    </location>
</feature>
<accession>A0AAV2BGX8</accession>
<feature type="domain" description="Ig-like" evidence="17">
    <location>
        <begin position="595"/>
        <end position="682"/>
    </location>
</feature>
<dbReference type="GO" id="GO:0030424">
    <property type="term" value="C:axon"/>
    <property type="evidence" value="ECO:0007669"/>
    <property type="project" value="TreeGrafter"/>
</dbReference>
<dbReference type="InterPro" id="IPR036116">
    <property type="entry name" value="FN3_sf"/>
</dbReference>
<evidence type="ECO:0000256" key="16">
    <source>
        <dbReference type="SAM" id="Phobius"/>
    </source>
</evidence>
<feature type="domain" description="Fibronectin type-III" evidence="18">
    <location>
        <begin position="1187"/>
        <end position="1282"/>
    </location>
</feature>
<evidence type="ECO:0000256" key="12">
    <source>
        <dbReference type="ARBA" id="ARBA00023180"/>
    </source>
</evidence>
<dbReference type="Pfam" id="PF13927">
    <property type="entry name" value="Ig_3"/>
    <property type="match status" value="4"/>
</dbReference>
<keyword evidence="12" id="KW-0325">Glycoprotein</keyword>
<dbReference type="PANTHER" id="PTHR10075">
    <property type="entry name" value="BASIGIN RELATED"/>
    <property type="match status" value="1"/>
</dbReference>
<dbReference type="SUPFAM" id="SSF49265">
    <property type="entry name" value="Fibronectin type III"/>
    <property type="match status" value="2"/>
</dbReference>
<evidence type="ECO:0000256" key="15">
    <source>
        <dbReference type="SAM" id="MobiDB-lite"/>
    </source>
</evidence>
<keyword evidence="20" id="KW-1185">Reference proteome</keyword>
<feature type="domain" description="Fibronectin type-III" evidence="18">
    <location>
        <begin position="993"/>
        <end position="1094"/>
    </location>
</feature>
<feature type="domain" description="Ig-like" evidence="17">
    <location>
        <begin position="503"/>
        <end position="590"/>
    </location>
</feature>
<keyword evidence="5" id="KW-0677">Repeat</keyword>
<dbReference type="InterPro" id="IPR003961">
    <property type="entry name" value="FN3_dom"/>
</dbReference>
<feature type="compositionally biased region" description="Basic and acidic residues" evidence="15">
    <location>
        <begin position="1"/>
        <end position="11"/>
    </location>
</feature>
<proteinExistence type="predicted"/>
<keyword evidence="3 16" id="KW-0812">Transmembrane</keyword>
<dbReference type="GO" id="GO:0045202">
    <property type="term" value="C:synapse"/>
    <property type="evidence" value="ECO:0007669"/>
    <property type="project" value="UniProtKB-SubCell"/>
</dbReference>
<dbReference type="InterPro" id="IPR007110">
    <property type="entry name" value="Ig-like_dom"/>
</dbReference>
<name>A0AAV2BGX8_9ARAC</name>
<evidence type="ECO:0000256" key="9">
    <source>
        <dbReference type="ARBA" id="ARBA00023018"/>
    </source>
</evidence>
<dbReference type="InterPro" id="IPR003598">
    <property type="entry name" value="Ig_sub2"/>
</dbReference>
<feature type="region of interest" description="Disordered" evidence="15">
    <location>
        <begin position="984"/>
        <end position="1005"/>
    </location>
</feature>
<evidence type="ECO:0000256" key="3">
    <source>
        <dbReference type="ARBA" id="ARBA00022692"/>
    </source>
</evidence>
<evidence type="ECO:0000256" key="1">
    <source>
        <dbReference type="ARBA" id="ARBA00004251"/>
    </source>
</evidence>
<dbReference type="PANTHER" id="PTHR10075:SF103">
    <property type="entry name" value="ROUNDABOUT HOMOLOG 4"/>
    <property type="match status" value="1"/>
</dbReference>
<evidence type="ECO:0000256" key="13">
    <source>
        <dbReference type="ARBA" id="ARBA00023319"/>
    </source>
</evidence>
<dbReference type="CDD" id="cd00063">
    <property type="entry name" value="FN3"/>
    <property type="match status" value="4"/>
</dbReference>
<dbReference type="Pfam" id="PF07679">
    <property type="entry name" value="I-set"/>
    <property type="match status" value="3"/>
</dbReference>
<feature type="domain" description="Ig-like" evidence="17">
    <location>
        <begin position="406"/>
        <end position="499"/>
    </location>
</feature>
<keyword evidence="11" id="KW-1015">Disulfide bond</keyword>
<feature type="compositionally biased region" description="Polar residues" evidence="15">
    <location>
        <begin position="1418"/>
        <end position="1427"/>
    </location>
</feature>
<comment type="caution">
    <text evidence="19">The sequence shown here is derived from an EMBL/GenBank/DDBJ whole genome shotgun (WGS) entry which is preliminary data.</text>
</comment>
<dbReference type="FunFam" id="2.60.40.10:FF:000017">
    <property type="entry name" value="Down syndrome cell adhesion molecule b"/>
    <property type="match status" value="1"/>
</dbReference>
<evidence type="ECO:0000313" key="20">
    <source>
        <dbReference type="Proteomes" id="UP001497382"/>
    </source>
</evidence>
<gene>
    <name evidence="19" type="ORF">LARSCL_LOCUS19077</name>
</gene>
<feature type="non-terminal residue" evidence="19">
    <location>
        <position position="1"/>
    </location>
</feature>
<dbReference type="FunFam" id="2.60.40.10:FF:001049">
    <property type="entry name" value="Down syndrome cell adhesion molecule-like protein Dscam2"/>
    <property type="match status" value="1"/>
</dbReference>
<evidence type="ECO:0000256" key="8">
    <source>
        <dbReference type="ARBA" id="ARBA00022989"/>
    </source>
</evidence>
<keyword evidence="9" id="KW-0770">Synapse</keyword>
<evidence type="ECO:0000259" key="17">
    <source>
        <dbReference type="PROSITE" id="PS50835"/>
    </source>
</evidence>
<dbReference type="FunFam" id="2.60.40.10:FF:000104">
    <property type="entry name" value="Down syndrome cell adhesion molecule b"/>
    <property type="match status" value="1"/>
</dbReference>
<dbReference type="PROSITE" id="PS50853">
    <property type="entry name" value="FN3"/>
    <property type="match status" value="4"/>
</dbReference>
<evidence type="ECO:0000256" key="2">
    <source>
        <dbReference type="ARBA" id="ARBA00022475"/>
    </source>
</evidence>
<feature type="region of interest" description="Disordered" evidence="15">
    <location>
        <begin position="1418"/>
        <end position="1472"/>
    </location>
</feature>
<dbReference type="Gene3D" id="2.60.40.10">
    <property type="entry name" value="Immunoglobulins"/>
    <property type="match status" value="13"/>
</dbReference>
<dbReference type="PROSITE" id="PS50835">
    <property type="entry name" value="IG_LIKE"/>
    <property type="match status" value="9"/>
</dbReference>
<dbReference type="GO" id="GO:0007411">
    <property type="term" value="P:axon guidance"/>
    <property type="evidence" value="ECO:0007669"/>
    <property type="project" value="TreeGrafter"/>
</dbReference>
<dbReference type="SMART" id="SM00060">
    <property type="entry name" value="FN3"/>
    <property type="match status" value="4"/>
</dbReference>
<keyword evidence="6" id="KW-0130">Cell adhesion</keyword>
<feature type="domain" description="Ig-like" evidence="17">
    <location>
        <begin position="691"/>
        <end position="784"/>
    </location>
</feature>
<dbReference type="FunFam" id="2.60.40.10:FF:000120">
    <property type="entry name" value="Down syndrome cell adhesion molecule like 1"/>
    <property type="match status" value="1"/>
</dbReference>
<dbReference type="EMBL" id="CAXIEN010000361">
    <property type="protein sequence ID" value="CAL1295071.1"/>
    <property type="molecule type" value="Genomic_DNA"/>
</dbReference>
<keyword evidence="8 16" id="KW-1133">Transmembrane helix</keyword>
<feature type="domain" description="Fibronectin type-III" evidence="18">
    <location>
        <begin position="892"/>
        <end position="988"/>
    </location>
</feature>
<evidence type="ECO:0000259" key="18">
    <source>
        <dbReference type="PROSITE" id="PS50853"/>
    </source>
</evidence>
<organism evidence="19 20">
    <name type="scientific">Larinioides sclopetarius</name>
    <dbReference type="NCBI Taxonomy" id="280406"/>
    <lineage>
        <taxon>Eukaryota</taxon>
        <taxon>Metazoa</taxon>
        <taxon>Ecdysozoa</taxon>
        <taxon>Arthropoda</taxon>
        <taxon>Chelicerata</taxon>
        <taxon>Arachnida</taxon>
        <taxon>Araneae</taxon>
        <taxon>Araneomorphae</taxon>
        <taxon>Entelegynae</taxon>
        <taxon>Araneoidea</taxon>
        <taxon>Araneidae</taxon>
        <taxon>Larinioides</taxon>
    </lineage>
</organism>
<dbReference type="SMART" id="SM00409">
    <property type="entry name" value="IG"/>
    <property type="match status" value="9"/>
</dbReference>
<dbReference type="InterPro" id="IPR013098">
    <property type="entry name" value="Ig_I-set"/>
</dbReference>
<dbReference type="FunFam" id="2.60.40.10:FF:000719">
    <property type="entry name" value="nephrin isoform X1"/>
    <property type="match status" value="1"/>
</dbReference>
<dbReference type="InterPro" id="IPR036179">
    <property type="entry name" value="Ig-like_dom_sf"/>
</dbReference>
<dbReference type="FunFam" id="2.60.40.10:FF:000333">
    <property type="entry name" value="Down syndrome cell adhesion molecule"/>
    <property type="match status" value="1"/>
</dbReference>
<dbReference type="InterPro" id="IPR003599">
    <property type="entry name" value="Ig_sub"/>
</dbReference>
<dbReference type="GO" id="GO:0005886">
    <property type="term" value="C:plasma membrane"/>
    <property type="evidence" value="ECO:0007669"/>
    <property type="project" value="UniProtKB-SubCell"/>
</dbReference>
<sequence>GGCESARKDARGPIFRNEPPSRIEFSNSSGTELRCNADGIPSPRITWQTRDGSAVKDVPGLRHMRSDGTLVFPPFSKPDYRQDVHDTVYQCLATNNVGTILSREVHVRGVMKQHFTPQVFDDFVVRGNTAVLKCHLPSFVREYVVVDSWIRNDGHILKITENKARSYTVLRSGELLIHEIQEKDSNWSYRCQTRHRLTGEMVTSVSSGKIIVTESHASTLPRVTFHQAQVRSEEGSPAQLPCVAQGNPPPSYRWMKEGLNGVLRPVKEDGRIWVSQGTLNIKKVIHSDGSKYQCIARNSIGERRIESALIVTAPLVVHLRPPYQVLNIGQEATFNCNVTGYPVHTVTWKKDQRQLSASSRVRLLSRDVLHISSVRREDRGMYQCFVFNDLEGAQGTAELKISDVAPTLISVFPEHTAHPGDSISLKCISTGNPVPSVTWYVDDTIVGLSPRITAGDYVNDAGHVISFLNITDIRVEDSGEYQCHVANDVGSTYHASRLNVYGPPFVRRMQNITAISGEDLIMRCPYGGHPIKGIRWLKDGIYLPLNHRQKINHGGSLTVQTVERMADEGEYSCVVRDADGKTATASTHVSVVVSPVIDPHFFRDSVVTDEGLRTKFMCVVVKGDPPLRFHWLKNGLPFLAHGDTTVQTFEDSSIVTFKRVSSSDRGHYTCIASNMASSTNLTTQLIVNVPPQWTVEPRNISVVLGNTVWMDCAAVGFPAPNILWKKMIYTESTAGDFTYVHSSPRAHRYNNGTLVLSDVEESDSGSYLCQASNGIGAGLSKIITLKVLVPPRFKDQYQTKTVVEGSDINISCSAVGDPPIIIKWMKNKAILDAKKNPRYSIKESSAKMQTLSELRVPNSSRSDTGIYTCSATSDIGADEAVIKLIVQGIPDAPSNVTVMNITSRSFSLHWEVIDNGNSHITGSIVQYQTHSDTEWNGQTSQLIVSSAETVATLRGLTPVTTYYVRIIAENSLGKSKPSEVLEVSTEEEAPSGSPTEVHVHSTGAQSMKVMWKPPPEETMNGIIKGYYVGYKMSAGEDTYTFKQVEKSANEQQSTYITGLQPFTEYDIVIKAYNSAGAGPESPQIMGKTLETAPPTSPIVQVLSTTSSSIEFKWEKDAKDKSAITEYMLHYKSDNGDWEQLRLSNKQDHYSLDGLKCGTRYHMYMTASNSLGTGEPSEQVTARTLGAAPMSPHESSFLQPNTTSVTLNLGVWQSGGCPIHHFVVQYRPKYLNAWTTLTDKLDMPRDTYVIRSLSPDRDYVVLVTAHSEAGLTQAEYLVRTLPVSPLVPTSSPAFGKRETDLPFYKNVTLVIPIVVSSLVLVIVIFIVVVCLRKHSEDRDGRIDYENRKDALMMKDLNKQINIKPAKPSHYSCPTGNKGDYAEPYTCIDSVSTRQQASDGLFATIKRCPTRPVYMPGSYSKGTNSSQGGSFVCHPVGGAPNQKIPNSESTEHPDPAADKWSGNNQANISHKPVR</sequence>
<evidence type="ECO:0000256" key="11">
    <source>
        <dbReference type="ARBA" id="ARBA00023157"/>
    </source>
</evidence>
<feature type="domain" description="Fibronectin type-III" evidence="18">
    <location>
        <begin position="1095"/>
        <end position="1186"/>
    </location>
</feature>
<dbReference type="CDD" id="cd20956">
    <property type="entry name" value="IgI_4_Dscam"/>
    <property type="match status" value="1"/>
</dbReference>
<evidence type="ECO:0000256" key="14">
    <source>
        <dbReference type="ARBA" id="ARBA00034103"/>
    </source>
</evidence>
<dbReference type="Proteomes" id="UP001497382">
    <property type="component" value="Unassembled WGS sequence"/>
</dbReference>
<dbReference type="GO" id="GO:0007156">
    <property type="term" value="P:homophilic cell adhesion via plasma membrane adhesion molecules"/>
    <property type="evidence" value="ECO:0007669"/>
    <property type="project" value="TreeGrafter"/>
</dbReference>
<evidence type="ECO:0000256" key="7">
    <source>
        <dbReference type="ARBA" id="ARBA00022902"/>
    </source>
</evidence>
<keyword evidence="2" id="KW-1003">Cell membrane</keyword>
<feature type="domain" description="Ig-like" evidence="17">
    <location>
        <begin position="791"/>
        <end position="883"/>
    </location>
</feature>
<protein>
    <recommendedName>
        <fullName evidence="21">Down syndrome cell adhesion molecule-like protein Dscam2</fullName>
    </recommendedName>
</protein>
<dbReference type="InterPro" id="IPR013783">
    <property type="entry name" value="Ig-like_fold"/>
</dbReference>
<feature type="domain" description="Ig-like" evidence="17">
    <location>
        <begin position="221"/>
        <end position="312"/>
    </location>
</feature>
<keyword evidence="13" id="KW-0393">Immunoglobulin domain</keyword>
<keyword evidence="7" id="KW-0524">Neurogenesis</keyword>
<dbReference type="CDD" id="cd20958">
    <property type="entry name" value="IgI_5_Dscam"/>
    <property type="match status" value="1"/>
</dbReference>
<keyword evidence="10 16" id="KW-0472">Membrane</keyword>
<keyword evidence="4" id="KW-0732">Signal</keyword>
<evidence type="ECO:0008006" key="21">
    <source>
        <dbReference type="Google" id="ProtNLM"/>
    </source>
</evidence>
<comment type="subcellular location">
    <subcellularLocation>
        <location evidence="1">Cell membrane</location>
        <topology evidence="1">Single-pass type I membrane protein</topology>
    </subcellularLocation>
    <subcellularLocation>
        <location evidence="14">Synapse</location>
    </subcellularLocation>
</comment>
<evidence type="ECO:0000256" key="4">
    <source>
        <dbReference type="ARBA" id="ARBA00022729"/>
    </source>
</evidence>
<evidence type="ECO:0000256" key="6">
    <source>
        <dbReference type="ARBA" id="ARBA00022889"/>
    </source>
</evidence>
<dbReference type="GO" id="GO:0098632">
    <property type="term" value="F:cell-cell adhesion mediator activity"/>
    <property type="evidence" value="ECO:0007669"/>
    <property type="project" value="TreeGrafter"/>
</dbReference>
<feature type="domain" description="Ig-like" evidence="17">
    <location>
        <begin position="314"/>
        <end position="402"/>
    </location>
</feature>
<dbReference type="GO" id="GO:0070593">
    <property type="term" value="P:dendrite self-avoidance"/>
    <property type="evidence" value="ECO:0007669"/>
    <property type="project" value="TreeGrafter"/>
</dbReference>
<feature type="transmembrane region" description="Helical" evidence="16">
    <location>
        <begin position="1308"/>
        <end position="1330"/>
    </location>
</feature>
<dbReference type="SUPFAM" id="SSF48726">
    <property type="entry name" value="Immunoglobulin"/>
    <property type="match status" value="9"/>
</dbReference>
<evidence type="ECO:0000256" key="5">
    <source>
        <dbReference type="ARBA" id="ARBA00022737"/>
    </source>
</evidence>
<evidence type="ECO:0000256" key="10">
    <source>
        <dbReference type="ARBA" id="ARBA00023136"/>
    </source>
</evidence>
<feature type="domain" description="Ig-like" evidence="17">
    <location>
        <begin position="117"/>
        <end position="206"/>
    </location>
</feature>
<dbReference type="CDD" id="cd20957">
    <property type="entry name" value="IgC2_3_Dscam"/>
    <property type="match status" value="1"/>
</dbReference>
<dbReference type="Pfam" id="PF25059">
    <property type="entry name" value="FN3_DSCAM-DSCAML_C"/>
    <property type="match status" value="1"/>
</dbReference>
<dbReference type="InterPro" id="IPR056754">
    <property type="entry name" value="DSCAM/DSCAML_C"/>
</dbReference>
<reference evidence="19 20" key="1">
    <citation type="submission" date="2024-04" db="EMBL/GenBank/DDBJ databases">
        <authorList>
            <person name="Rising A."/>
            <person name="Reimegard J."/>
            <person name="Sonavane S."/>
            <person name="Akerstrom W."/>
            <person name="Nylinder S."/>
            <person name="Hedman E."/>
            <person name="Kallberg Y."/>
        </authorList>
    </citation>
    <scope>NUCLEOTIDE SEQUENCE [LARGE SCALE GENOMIC DNA]</scope>
</reference>
<dbReference type="SMART" id="SM00408">
    <property type="entry name" value="IGc2"/>
    <property type="match status" value="8"/>
</dbReference>